<sequence>MKHLLYIILIGVILISCGGREYAEMQKRLQRLDAYNKSDSAFTTATEAKAVADYFEDHGTPNEQMLAYYLLGRAYYDIHEAPLALNSFQTASEKADTTAEDCDYRQLSRVYGQMSRLFYQQGLMRQSLLYSDKEESSSLQGKDTLNALRGMVGKVAPYKNLMLVDSAIYFCEKASNLAYKYGDRQFAAAVLGSIISNLVDCKSYTKAKLYMDRYEQESGYFDSNQCINKGMESYYYIKGNYYLSIGKTDSAEYYFRKELNEGKDFNNQNGGSRGLALLFQKTHLPDSAAKYALYSYAMNGSVYAHMATKEVEQMQGMYNYSRNQEIARQEKERADNAHIIIQMICVFSFFFMMIAFVIVREVYKKRKEERMEFKNKVSLLAKTQADVIKLRSYGSELSQMLADKEKETICLATEIEKYKERIGQQKLSAESLLENSEVYLLLKKSADKALILSDDDWHQTFMMIIEILPNFNKLISSKRPELNDNEFKTCILIRLHFTSKDVSNMLGVTQPYITKVCRSLMQKLFNEEGKSKDLSEKLKQYS</sequence>
<keyword evidence="1" id="KW-0175">Coiled coil</keyword>
<protein>
    <recommendedName>
        <fullName evidence="5">Tetratricopeptide repeat protein</fullName>
    </recommendedName>
</protein>
<evidence type="ECO:0000256" key="1">
    <source>
        <dbReference type="SAM" id="Coils"/>
    </source>
</evidence>
<dbReference type="AlphaFoldDB" id="A0A928BUJ3"/>
<keyword evidence="2" id="KW-1133">Transmembrane helix</keyword>
<feature type="coiled-coil region" evidence="1">
    <location>
        <begin position="401"/>
        <end position="435"/>
    </location>
</feature>
<accession>A0A928BUJ3</accession>
<evidence type="ECO:0000313" key="3">
    <source>
        <dbReference type="EMBL" id="MBE6267091.1"/>
    </source>
</evidence>
<comment type="caution">
    <text evidence="3">The sequence shown here is derived from an EMBL/GenBank/DDBJ whole genome shotgun (WGS) entry which is preliminary data.</text>
</comment>
<keyword evidence="2" id="KW-0812">Transmembrane</keyword>
<evidence type="ECO:0008006" key="5">
    <source>
        <dbReference type="Google" id="ProtNLM"/>
    </source>
</evidence>
<dbReference type="Proteomes" id="UP000763088">
    <property type="component" value="Unassembled WGS sequence"/>
</dbReference>
<dbReference type="SUPFAM" id="SSF48452">
    <property type="entry name" value="TPR-like"/>
    <property type="match status" value="1"/>
</dbReference>
<dbReference type="InterPro" id="IPR011990">
    <property type="entry name" value="TPR-like_helical_dom_sf"/>
</dbReference>
<keyword evidence="2" id="KW-0472">Membrane</keyword>
<evidence type="ECO:0000313" key="4">
    <source>
        <dbReference type="Proteomes" id="UP000763088"/>
    </source>
</evidence>
<dbReference type="EMBL" id="SUYD01000015">
    <property type="protein sequence ID" value="MBE6267091.1"/>
    <property type="molecule type" value="Genomic_DNA"/>
</dbReference>
<reference evidence="3" key="1">
    <citation type="submission" date="2019-04" db="EMBL/GenBank/DDBJ databases">
        <title>Evolution of Biomass-Degrading Anaerobic Consortia Revealed by Metagenomics.</title>
        <authorList>
            <person name="Peng X."/>
        </authorList>
    </citation>
    <scope>NUCLEOTIDE SEQUENCE</scope>
    <source>
        <strain evidence="3">SIG141</strain>
    </source>
</reference>
<feature type="transmembrane region" description="Helical" evidence="2">
    <location>
        <begin position="339"/>
        <end position="359"/>
    </location>
</feature>
<name>A0A928BUJ3_XYLRU</name>
<organism evidence="3 4">
    <name type="scientific">Xylanibacter ruminicola</name>
    <name type="common">Prevotella ruminicola</name>
    <dbReference type="NCBI Taxonomy" id="839"/>
    <lineage>
        <taxon>Bacteria</taxon>
        <taxon>Pseudomonadati</taxon>
        <taxon>Bacteroidota</taxon>
        <taxon>Bacteroidia</taxon>
        <taxon>Bacteroidales</taxon>
        <taxon>Prevotellaceae</taxon>
        <taxon>Xylanibacter</taxon>
    </lineage>
</organism>
<proteinExistence type="predicted"/>
<gene>
    <name evidence="3" type="ORF">E7102_11615</name>
</gene>
<evidence type="ECO:0000256" key="2">
    <source>
        <dbReference type="SAM" id="Phobius"/>
    </source>
</evidence>
<dbReference type="PROSITE" id="PS51257">
    <property type="entry name" value="PROKAR_LIPOPROTEIN"/>
    <property type="match status" value="1"/>
</dbReference>